<sequence length="272" mass="29205">MTPAPAAAGRPLARLAACVVLALTLGACATAQRPDPLEPWNRKVYAFNDAVDVAVIRPVATVYRDRVPEPVRTATTNFFANIQDAWSAVNLVLQGRPADGLSDLLRFGTNSVFGVLGLFDVATPLGLERHGEDFGQTLGKWGVGPGAYIVWPILGPSSLRDSVGLPLEMQLTPETWVSPEALRYSLTGVRVVNTRANLLQASRLLGDVALDPYVSVRDFYLQRRRSLVYDGNPPDDAQPEERWDEPEAPAEPASAPDRPASAPAPAASAASK</sequence>
<evidence type="ECO:0000313" key="6">
    <source>
        <dbReference type="Proteomes" id="UP001057498"/>
    </source>
</evidence>
<dbReference type="PANTHER" id="PTHR30035:SF3">
    <property type="entry name" value="INTERMEMBRANE PHOSPHOLIPID TRANSPORT SYSTEM LIPOPROTEIN MLAA"/>
    <property type="match status" value="1"/>
</dbReference>
<gene>
    <name evidence="5" type="ORF">CATMQ487_13950</name>
</gene>
<protein>
    <recommendedName>
        <fullName evidence="7">Phospholipid-binding lipoprotein MlaA</fullName>
    </recommendedName>
</protein>
<feature type="signal peptide" evidence="4">
    <location>
        <begin position="1"/>
        <end position="31"/>
    </location>
</feature>
<dbReference type="Proteomes" id="UP001057498">
    <property type="component" value="Chromosome"/>
</dbReference>
<dbReference type="InterPro" id="IPR007428">
    <property type="entry name" value="MlaA"/>
</dbReference>
<keyword evidence="2 4" id="KW-0732">Signal</keyword>
<proteinExistence type="inferred from homology"/>
<dbReference type="PRINTS" id="PR01805">
    <property type="entry name" value="VACJLIPOPROT"/>
</dbReference>
<feature type="region of interest" description="Disordered" evidence="3">
    <location>
        <begin position="228"/>
        <end position="272"/>
    </location>
</feature>
<keyword evidence="6" id="KW-1185">Reference proteome</keyword>
<comment type="similarity">
    <text evidence="1">Belongs to the MlaA family.</text>
</comment>
<evidence type="ECO:0000313" key="5">
    <source>
        <dbReference type="EMBL" id="BDI04425.1"/>
    </source>
</evidence>
<evidence type="ECO:0000256" key="3">
    <source>
        <dbReference type="SAM" id="MobiDB-lite"/>
    </source>
</evidence>
<dbReference type="Pfam" id="PF04333">
    <property type="entry name" value="MlaA"/>
    <property type="match status" value="1"/>
</dbReference>
<reference evidence="5" key="1">
    <citation type="submission" date="2022-04" db="EMBL/GenBank/DDBJ databases">
        <title>Whole genome sequence of Sphaerotilus sp. FB-5.</title>
        <authorList>
            <person name="Takeda M."/>
            <person name="Narihara S."/>
            <person name="Akimoto M."/>
            <person name="Akimoto R."/>
            <person name="Nishiyashiki S."/>
            <person name="Murakami T."/>
        </authorList>
    </citation>
    <scope>NUCLEOTIDE SEQUENCE</scope>
    <source>
        <strain evidence="5">FB-5</strain>
    </source>
</reference>
<feature type="compositionally biased region" description="Low complexity" evidence="3">
    <location>
        <begin position="250"/>
        <end position="272"/>
    </location>
</feature>
<accession>A0ABN6PMF5</accession>
<feature type="chain" id="PRO_5046182823" description="Phospholipid-binding lipoprotein MlaA" evidence="4">
    <location>
        <begin position="32"/>
        <end position="272"/>
    </location>
</feature>
<name>A0ABN6PMF5_9BURK</name>
<evidence type="ECO:0008006" key="7">
    <source>
        <dbReference type="Google" id="ProtNLM"/>
    </source>
</evidence>
<organism evidence="5 6">
    <name type="scientific">Sphaerotilus microaerophilus</name>
    <dbReference type="NCBI Taxonomy" id="2914710"/>
    <lineage>
        <taxon>Bacteria</taxon>
        <taxon>Pseudomonadati</taxon>
        <taxon>Pseudomonadota</taxon>
        <taxon>Betaproteobacteria</taxon>
        <taxon>Burkholderiales</taxon>
        <taxon>Sphaerotilaceae</taxon>
        <taxon>Sphaerotilus</taxon>
    </lineage>
</organism>
<dbReference type="RefSeq" id="WP_251972547.1">
    <property type="nucleotide sequence ID" value="NZ_AP025730.1"/>
</dbReference>
<evidence type="ECO:0000256" key="1">
    <source>
        <dbReference type="ARBA" id="ARBA00010634"/>
    </source>
</evidence>
<dbReference type="EMBL" id="AP025730">
    <property type="protein sequence ID" value="BDI04425.1"/>
    <property type="molecule type" value="Genomic_DNA"/>
</dbReference>
<dbReference type="PANTHER" id="PTHR30035">
    <property type="entry name" value="LIPOPROTEIN VACJ-RELATED"/>
    <property type="match status" value="1"/>
</dbReference>
<evidence type="ECO:0000256" key="2">
    <source>
        <dbReference type="ARBA" id="ARBA00022729"/>
    </source>
</evidence>
<evidence type="ECO:0000256" key="4">
    <source>
        <dbReference type="SAM" id="SignalP"/>
    </source>
</evidence>